<accession>V8G7P1</accession>
<evidence type="ECO:0000259" key="2">
    <source>
        <dbReference type="Pfam" id="PF00892"/>
    </source>
</evidence>
<dbReference type="RefSeq" id="WP_023950909.1">
    <property type="nucleotide sequence ID" value="NZ_AYSV01000079.1"/>
</dbReference>
<dbReference type="InterPro" id="IPR000620">
    <property type="entry name" value="EamA_dom"/>
</dbReference>
<feature type="transmembrane region" description="Helical" evidence="1">
    <location>
        <begin position="264"/>
        <end position="284"/>
    </location>
</feature>
<dbReference type="Proteomes" id="UP000018766">
    <property type="component" value="Unassembled WGS sequence"/>
</dbReference>
<keyword evidence="1" id="KW-0472">Membrane</keyword>
<dbReference type="GO" id="GO:0016020">
    <property type="term" value="C:membrane"/>
    <property type="evidence" value="ECO:0007669"/>
    <property type="project" value="InterPro"/>
</dbReference>
<feature type="transmembrane region" description="Helical" evidence="1">
    <location>
        <begin position="97"/>
        <end position="114"/>
    </location>
</feature>
<keyword evidence="1" id="KW-1133">Transmembrane helix</keyword>
<feature type="transmembrane region" description="Helical" evidence="1">
    <location>
        <begin position="149"/>
        <end position="167"/>
    </location>
</feature>
<dbReference type="EMBL" id="AYSV01000079">
    <property type="protein sequence ID" value="ETD71712.1"/>
    <property type="molecule type" value="Genomic_DNA"/>
</dbReference>
<dbReference type="Pfam" id="PF00892">
    <property type="entry name" value="EamA"/>
    <property type="match status" value="1"/>
</dbReference>
<evidence type="ECO:0000313" key="3">
    <source>
        <dbReference type="EMBL" id="ETD71712.1"/>
    </source>
</evidence>
<gene>
    <name evidence="3" type="ORF">V757_06405</name>
</gene>
<dbReference type="SUPFAM" id="SSF103481">
    <property type="entry name" value="Multidrug resistance efflux transporter EmrE"/>
    <property type="match status" value="2"/>
</dbReference>
<keyword evidence="1" id="KW-0812">Transmembrane</keyword>
<organism evidence="3 4">
    <name type="scientific">Pelistega indica</name>
    <dbReference type="NCBI Taxonomy" id="1414851"/>
    <lineage>
        <taxon>Bacteria</taxon>
        <taxon>Pseudomonadati</taxon>
        <taxon>Pseudomonadota</taxon>
        <taxon>Betaproteobacteria</taxon>
        <taxon>Burkholderiales</taxon>
        <taxon>Alcaligenaceae</taxon>
        <taxon>Pelistega</taxon>
    </lineage>
</organism>
<comment type="caution">
    <text evidence="3">The sequence shown here is derived from an EMBL/GenBank/DDBJ whole genome shotgun (WGS) entry which is preliminary data.</text>
</comment>
<reference evidence="3 4" key="1">
    <citation type="submission" date="2013-11" db="EMBL/GenBank/DDBJ databases">
        <title>Genomic analysis of Pelistega sp. HM-7.</title>
        <authorList>
            <person name="Kumbhare S.V."/>
            <person name="Shetty S.A."/>
            <person name="Sharma O."/>
            <person name="Dhotre D.P."/>
        </authorList>
    </citation>
    <scope>NUCLEOTIDE SEQUENCE [LARGE SCALE GENOMIC DNA]</scope>
    <source>
        <strain evidence="3 4">HM-7</strain>
    </source>
</reference>
<dbReference type="PATRIC" id="fig|1414851.3.peg.1305"/>
<feature type="domain" description="EamA" evidence="2">
    <location>
        <begin position="152"/>
        <end position="278"/>
    </location>
</feature>
<feature type="transmembrane region" description="Helical" evidence="1">
    <location>
        <begin position="74"/>
        <end position="91"/>
    </location>
</feature>
<dbReference type="OrthoDB" id="9815120at2"/>
<keyword evidence="4" id="KW-1185">Reference proteome</keyword>
<dbReference type="AlphaFoldDB" id="V8G7P1"/>
<feature type="transmembrane region" description="Helical" evidence="1">
    <location>
        <begin position="121"/>
        <end position="137"/>
    </location>
</feature>
<feature type="transmembrane region" description="Helical" evidence="1">
    <location>
        <begin position="207"/>
        <end position="226"/>
    </location>
</feature>
<protein>
    <submittedName>
        <fullName evidence="3">Membrane protein</fullName>
    </submittedName>
</protein>
<feature type="transmembrane region" description="Helical" evidence="1">
    <location>
        <begin position="44"/>
        <end position="62"/>
    </location>
</feature>
<proteinExistence type="predicted"/>
<feature type="transmembrane region" description="Helical" evidence="1">
    <location>
        <begin position="238"/>
        <end position="258"/>
    </location>
</feature>
<dbReference type="InterPro" id="IPR037185">
    <property type="entry name" value="EmrE-like"/>
</dbReference>
<feature type="transmembrane region" description="Helical" evidence="1">
    <location>
        <begin position="179"/>
        <end position="201"/>
    </location>
</feature>
<feature type="transmembrane region" description="Helical" evidence="1">
    <location>
        <begin position="12"/>
        <end position="32"/>
    </location>
</feature>
<sequence>MDKQTSSYPFSVGVIALIFSMLSLCIGTSFAKGLFPVLGAQGTSSYRLLFSALLLWCIWRPWRFSLNIGQVKLLLFYGVSLGLMNLLFYMALRTIPLGVAIAIEFCGPLGLALYSSRQKIDILWIGLVIIGLSFLIPFENTTASLDPTGYFLCCMLCAFFWASYIIVGQKIKTIHPGQASTVGITIAACVTLPFSLSHLGIEFWQPQLFGLGLLVGILSSALPYSLEMISLRSLDRKTFGVLLSLEPAFGAITASIILQEFLSLSQILAIICIVSASIGCILTANRKLSS</sequence>
<name>V8G7P1_9BURK</name>
<evidence type="ECO:0000313" key="4">
    <source>
        <dbReference type="Proteomes" id="UP000018766"/>
    </source>
</evidence>
<evidence type="ECO:0000256" key="1">
    <source>
        <dbReference type="SAM" id="Phobius"/>
    </source>
</evidence>